<protein>
    <recommendedName>
        <fullName evidence="9">Ubiquitin-activating enzyme E1 1</fullName>
        <ecNumber evidence="4">6.2.1.45</ecNumber>
    </recommendedName>
</protein>
<dbReference type="FunFam" id="3.10.290.60:FF:000002">
    <property type="entry name" value="Ubiquitin-like modifier-activating enzyme 1"/>
    <property type="match status" value="1"/>
</dbReference>
<accession>A0AAF0AUD2</accession>
<dbReference type="InterPro" id="IPR033127">
    <property type="entry name" value="UBQ-activ_enz_E1_Cys_AS"/>
</dbReference>
<evidence type="ECO:0000256" key="4">
    <source>
        <dbReference type="ARBA" id="ARBA00012990"/>
    </source>
</evidence>
<dbReference type="Pfam" id="PF16190">
    <property type="entry name" value="E1_FCCH"/>
    <property type="match status" value="1"/>
</dbReference>
<dbReference type="Proteomes" id="UP001212411">
    <property type="component" value="Chromosome 1"/>
</dbReference>
<evidence type="ECO:0000313" key="14">
    <source>
        <dbReference type="EMBL" id="WBW72361.1"/>
    </source>
</evidence>
<dbReference type="Pfam" id="PF00899">
    <property type="entry name" value="ThiF"/>
    <property type="match status" value="1"/>
</dbReference>
<dbReference type="InterPro" id="IPR000011">
    <property type="entry name" value="UBQ/SUMO-activ_enz_E1-like"/>
</dbReference>
<gene>
    <name evidence="14" type="primary">ptr3</name>
    <name evidence="14" type="ORF">SOMG_00545</name>
</gene>
<dbReference type="Gene3D" id="3.50.50.80">
    <property type="entry name" value="Ubiquitin-activating enzyme E1, inactive adenylation domain, subdomain 1"/>
    <property type="match status" value="1"/>
</dbReference>
<comment type="pathway">
    <text evidence="2">Protein modification; protein ubiquitination.</text>
</comment>
<name>A0AAF0AUD2_9SCHI</name>
<dbReference type="InterPro" id="IPR042063">
    <property type="entry name" value="Ubi_acti_E1_SCCH"/>
</dbReference>
<keyword evidence="5 11" id="KW-0436">Ligase</keyword>
<sequence>MSNKMNIDQTGSGTIDEGLYSRQLYVLGHEAMKQMSQSDVLIIGCKGLGVEIAKNICLAGVKSVTLYDPQPTHIEDLSSQYFLTEDDLGVSRADVSVPKLAELNQYVPVSSTPELSIQDLKKYKCVVVTETSLTKQLEINDFTHENRIAFISTDSRGLFGSVFCDFGPEFVCTDVDGNEPLTGMIANITDDGTVTMLEETRHGLEDGDYVKFTEVKGVPALNNGQPRKVEVKGPYTFSIGSINGLGGSAATGGVFTQVKMPQKLTFKSLRESLKEPEYVFPDFGKMLRPPQYHVAFQALSSFAETHNGVLPRPRNNADAGEFLQIAKKIGASFDSQLELDENLIKEVSYQARGDLVAMCAFLGGIVAQEVLKSTTSKFFPFKQFFYFDSLESLPTSVQLSEEACKPRGTRYDGQIAVFGSEFQQKLSSLKQFLVGAGAIGCEMLKNWSMMGVSTGEDGHIHVTDMDSIEKSNLNRQFLFRARDVGKLKAESAANAVAAMNPSLTGKITSYQERVGPESEGIFGDEFFDNLSIVTNALDNVEARLYVDRRCVFFEKPLLESGTLGTKGNTQVVVPHLTESYGSSQDPPEKSFPICTLKNFPNRIEHTIAWARDLFEGLFKQPIDNVNLYLSSPNFLETTLKTSSNPREVLENIRDYLVSEKPLSFEECIIWARGQFEKFFNHNIQQLLYNFPKDAVTSNGQPFWTGPKRAPSPLAFDINNRAHFDFIVAAASIYAFNYGLKEETDPALYERVLSSFKPAEYSPKSGVKIQVNESDEAPEAAANSDKQELKSIADSLPPPSSLAGFRLTPADFEKDDDTNHHIDFITAASNLRALNYEITTADRFKTKFVAGKIVPAMCTSTAVVSGLVCLELVKLVDGKKKFEDFKNGFFNLAIGLFTFSDPIGSPKMKFNEKEVDKIWDRFNLPNFTLQNLIDHFSEKEGLEVTMLSSGVSLLYANFQPPKKLAERLPLKISDLVEQISKKKLEPFRKHLILEVCCDDKDGEDVEVPFITVKV</sequence>
<keyword evidence="7 11" id="KW-0833">Ubl conjugation pathway</keyword>
<dbReference type="GO" id="GO:0005737">
    <property type="term" value="C:cytoplasm"/>
    <property type="evidence" value="ECO:0007669"/>
    <property type="project" value="TreeGrafter"/>
</dbReference>
<dbReference type="GO" id="GO:0004839">
    <property type="term" value="F:ubiquitin activating enzyme activity"/>
    <property type="evidence" value="ECO:0007669"/>
    <property type="project" value="UniProtKB-EC"/>
</dbReference>
<evidence type="ECO:0000256" key="1">
    <source>
        <dbReference type="ARBA" id="ARBA00000488"/>
    </source>
</evidence>
<dbReference type="SUPFAM" id="SSF69572">
    <property type="entry name" value="Activating enzymes of the ubiquitin-like proteins"/>
    <property type="match status" value="2"/>
</dbReference>
<evidence type="ECO:0000256" key="6">
    <source>
        <dbReference type="ARBA" id="ARBA00022741"/>
    </source>
</evidence>
<dbReference type="FunFam" id="3.40.50.720:FF:000015">
    <property type="entry name" value="Ubiquitin-activating enzyme E1 1"/>
    <property type="match status" value="1"/>
</dbReference>
<feature type="active site" description="Glycyl thioester intermediate" evidence="10">
    <location>
        <position position="594"/>
    </location>
</feature>
<dbReference type="Pfam" id="PF10585">
    <property type="entry name" value="UBA_E1_SCCH"/>
    <property type="match status" value="1"/>
</dbReference>
<dbReference type="InterPro" id="IPR038252">
    <property type="entry name" value="UBA_E1_C_sf"/>
</dbReference>
<evidence type="ECO:0000313" key="15">
    <source>
        <dbReference type="Proteomes" id="UP001212411"/>
    </source>
</evidence>
<evidence type="ECO:0000256" key="3">
    <source>
        <dbReference type="ARBA" id="ARBA00005673"/>
    </source>
</evidence>
<evidence type="ECO:0000256" key="12">
    <source>
        <dbReference type="SAM" id="MobiDB-lite"/>
    </source>
</evidence>
<dbReference type="FunFam" id="1.10.10.2660:FF:000001">
    <property type="entry name" value="Ubiquitin-activating enzyme E1 1"/>
    <property type="match status" value="1"/>
</dbReference>
<evidence type="ECO:0000256" key="10">
    <source>
        <dbReference type="PROSITE-ProRule" id="PRU10132"/>
    </source>
</evidence>
<dbReference type="GO" id="GO:0016887">
    <property type="term" value="F:ATP hydrolysis activity"/>
    <property type="evidence" value="ECO:0007669"/>
    <property type="project" value="UniProtKB-ARBA"/>
</dbReference>
<keyword evidence="15" id="KW-1185">Reference proteome</keyword>
<dbReference type="NCBIfam" id="TIGR01408">
    <property type="entry name" value="Ube1"/>
    <property type="match status" value="1"/>
</dbReference>
<dbReference type="PROSITE" id="PS00865">
    <property type="entry name" value="UBIQUITIN_ACTIVAT_2"/>
    <property type="match status" value="1"/>
</dbReference>
<dbReference type="InterPro" id="IPR035985">
    <property type="entry name" value="Ubiquitin-activating_enz"/>
</dbReference>
<evidence type="ECO:0000256" key="2">
    <source>
        <dbReference type="ARBA" id="ARBA00004906"/>
    </source>
</evidence>
<dbReference type="GO" id="GO:0005524">
    <property type="term" value="F:ATP binding"/>
    <property type="evidence" value="ECO:0007669"/>
    <property type="project" value="UniProtKB-KW"/>
</dbReference>
<feature type="region of interest" description="Disordered" evidence="12">
    <location>
        <begin position="780"/>
        <end position="800"/>
    </location>
</feature>
<evidence type="ECO:0000256" key="7">
    <source>
        <dbReference type="ARBA" id="ARBA00022786"/>
    </source>
</evidence>
<dbReference type="GO" id="GO:0016925">
    <property type="term" value="P:protein sumoylation"/>
    <property type="evidence" value="ECO:0007669"/>
    <property type="project" value="TreeGrafter"/>
</dbReference>
<evidence type="ECO:0000256" key="5">
    <source>
        <dbReference type="ARBA" id="ARBA00022598"/>
    </source>
</evidence>
<dbReference type="Gene3D" id="3.10.290.60">
    <property type="entry name" value="Ubiquitin-activating enzyme E1, UFD domain"/>
    <property type="match status" value="1"/>
</dbReference>
<evidence type="ECO:0000259" key="13">
    <source>
        <dbReference type="SMART" id="SM00985"/>
    </source>
</evidence>
<reference evidence="14 15" key="1">
    <citation type="journal article" date="2023" name="G3 (Bethesda)">
        <title>A high-quality reference genome for the fission yeast Schizosaccharomyces osmophilus.</title>
        <authorList>
            <person name="Jia G.S."/>
            <person name="Zhang W.C."/>
            <person name="Liang Y."/>
            <person name="Liu X.H."/>
            <person name="Rhind N."/>
            <person name="Pidoux A."/>
            <person name="Brysch-Herzberg M."/>
            <person name="Du L.L."/>
        </authorList>
    </citation>
    <scope>NUCLEOTIDE SEQUENCE [LARGE SCALE GENOMIC DNA]</scope>
    <source>
        <strain evidence="14 15">CBS 15793</strain>
    </source>
</reference>
<dbReference type="InterPro" id="IPR042302">
    <property type="entry name" value="E1_FCCH_sf"/>
</dbReference>
<dbReference type="SMART" id="SM00985">
    <property type="entry name" value="UBA_e1_C"/>
    <property type="match status" value="1"/>
</dbReference>
<organism evidence="14 15">
    <name type="scientific">Schizosaccharomyces osmophilus</name>
    <dbReference type="NCBI Taxonomy" id="2545709"/>
    <lineage>
        <taxon>Eukaryota</taxon>
        <taxon>Fungi</taxon>
        <taxon>Dikarya</taxon>
        <taxon>Ascomycota</taxon>
        <taxon>Taphrinomycotina</taxon>
        <taxon>Schizosaccharomycetes</taxon>
        <taxon>Schizosaccharomycetales</taxon>
        <taxon>Schizosaccharomycetaceae</taxon>
        <taxon>Schizosaccharomyces</taxon>
    </lineage>
</organism>
<comment type="catalytic activity">
    <reaction evidence="1">
        <text>ATP + ubiquitin + [E1 ubiquitin-activating enzyme]-L-cysteine = AMP + diphosphate + S-ubiquitinyl-[E1 ubiquitin-activating enzyme]-L-cysteine.</text>
        <dbReference type="EC" id="6.2.1.45"/>
    </reaction>
</comment>
<evidence type="ECO:0000256" key="9">
    <source>
        <dbReference type="ARBA" id="ARBA00073786"/>
    </source>
</evidence>
<dbReference type="InterPro" id="IPR019572">
    <property type="entry name" value="UBA_E1_SCCH"/>
</dbReference>
<dbReference type="Pfam" id="PF09358">
    <property type="entry name" value="E1_UFD"/>
    <property type="match status" value="1"/>
</dbReference>
<dbReference type="GO" id="GO:0019948">
    <property type="term" value="F:SUMO activating enzyme activity"/>
    <property type="evidence" value="ECO:0007669"/>
    <property type="project" value="TreeGrafter"/>
</dbReference>
<keyword evidence="6 11" id="KW-0547">Nucleotide-binding</keyword>
<dbReference type="EC" id="6.2.1.45" evidence="4"/>
<dbReference type="InterPro" id="IPR032420">
    <property type="entry name" value="E1_4HB"/>
</dbReference>
<dbReference type="PRINTS" id="PR01849">
    <property type="entry name" value="UBIQUITINACT"/>
</dbReference>
<comment type="similarity">
    <text evidence="3 11">Belongs to the ubiquitin-activating E1 family.</text>
</comment>
<dbReference type="KEGG" id="som:SOMG_00545"/>
<dbReference type="Gene3D" id="2.40.30.180">
    <property type="entry name" value="Ubiquitin-activating enzyme E1, FCCH domain"/>
    <property type="match status" value="1"/>
</dbReference>
<dbReference type="InterPro" id="IPR018075">
    <property type="entry name" value="UBQ-activ_enz_E1"/>
</dbReference>
<dbReference type="GO" id="GO:0031510">
    <property type="term" value="C:SUMO activating enzyme complex"/>
    <property type="evidence" value="ECO:0007669"/>
    <property type="project" value="TreeGrafter"/>
</dbReference>
<dbReference type="AlphaFoldDB" id="A0AAF0AUD2"/>
<dbReference type="Pfam" id="PF16191">
    <property type="entry name" value="E1_4HB"/>
    <property type="match status" value="1"/>
</dbReference>
<dbReference type="FunFam" id="2.40.30.180:FF:000001">
    <property type="entry name" value="ubiquitin-like modifier-activating enzyme 1"/>
    <property type="match status" value="1"/>
</dbReference>
<dbReference type="Gene3D" id="3.40.50.12550">
    <property type="entry name" value="Ubiquitin-activating enzyme E1, inactive adenylation domain, subdomain 2"/>
    <property type="match status" value="1"/>
</dbReference>
<dbReference type="InterPro" id="IPR018965">
    <property type="entry name" value="Ub-activating_enz_E1_C"/>
</dbReference>
<dbReference type="CDD" id="cd01490">
    <property type="entry name" value="Ube1_repeat2"/>
    <property type="match status" value="1"/>
</dbReference>
<dbReference type="GeneID" id="80874028"/>
<dbReference type="InterPro" id="IPR000594">
    <property type="entry name" value="ThiF_NAD_FAD-bd"/>
</dbReference>
<dbReference type="FunFam" id="3.40.50.12550:FF:000001">
    <property type="entry name" value="Ubiquitin-activating enzyme E1 1"/>
    <property type="match status" value="1"/>
</dbReference>
<proteinExistence type="inferred from homology"/>
<dbReference type="RefSeq" id="XP_056036604.1">
    <property type="nucleotide sequence ID" value="XM_056179339.1"/>
</dbReference>
<dbReference type="CDD" id="cd01491">
    <property type="entry name" value="Ube1_repeat1"/>
    <property type="match status" value="1"/>
</dbReference>
<dbReference type="PANTHER" id="PTHR10953">
    <property type="entry name" value="UBIQUITIN-ACTIVATING ENZYME E1"/>
    <property type="match status" value="1"/>
</dbReference>
<dbReference type="InterPro" id="IPR032418">
    <property type="entry name" value="E1_FCCH"/>
</dbReference>
<dbReference type="PANTHER" id="PTHR10953:SF4">
    <property type="entry name" value="UBIQUITIN-ACTIVATING ENZYME E1 C-TERMINAL DOMAIN-CONTAINING PROTEIN"/>
    <property type="match status" value="1"/>
</dbReference>
<dbReference type="Gene3D" id="3.40.50.720">
    <property type="entry name" value="NAD(P)-binding Rossmann-like Domain"/>
    <property type="match status" value="1"/>
</dbReference>
<feature type="domain" description="Ubiquitin-activating enzyme E1 C-terminal" evidence="13">
    <location>
        <begin position="884"/>
        <end position="1009"/>
    </location>
</feature>
<dbReference type="EMBL" id="CP115611">
    <property type="protein sequence ID" value="WBW72361.1"/>
    <property type="molecule type" value="Genomic_DNA"/>
</dbReference>
<evidence type="ECO:0000256" key="8">
    <source>
        <dbReference type="ARBA" id="ARBA00022840"/>
    </source>
</evidence>
<dbReference type="FunFam" id="3.50.50.80:FF:000001">
    <property type="entry name" value="ubiquitin-like modifier-activating enzyme 1"/>
    <property type="match status" value="1"/>
</dbReference>
<dbReference type="Gene3D" id="1.10.10.2660">
    <property type="entry name" value="Ubiquitin-activating enzyme E1, SCCH domain"/>
    <property type="match status" value="1"/>
</dbReference>
<dbReference type="InterPro" id="IPR042449">
    <property type="entry name" value="Ub-E1_IAD_1"/>
</dbReference>
<keyword evidence="8 11" id="KW-0067">ATP-binding</keyword>
<dbReference type="InterPro" id="IPR045886">
    <property type="entry name" value="ThiF/MoeB/HesA"/>
</dbReference>
<evidence type="ECO:0000256" key="11">
    <source>
        <dbReference type="RuleBase" id="RU000519"/>
    </source>
</evidence>